<dbReference type="Pfam" id="PF00067">
    <property type="entry name" value="p450"/>
    <property type="match status" value="2"/>
</dbReference>
<reference evidence="15" key="1">
    <citation type="submission" date="2015-05" db="UniProtKB">
        <authorList>
            <consortium name="EnsemblMetazoa"/>
        </authorList>
    </citation>
    <scope>IDENTIFICATION</scope>
</reference>
<protein>
    <submittedName>
        <fullName evidence="15">Uncharacterized protein</fullName>
    </submittedName>
</protein>
<keyword evidence="5 13" id="KW-0349">Heme</keyword>
<keyword evidence="16" id="KW-1185">Reference proteome</keyword>
<dbReference type="VEuPathDB" id="VectorBase:RPRC007300"/>
<dbReference type="Proteomes" id="UP000015103">
    <property type="component" value="Unassembled WGS sequence"/>
</dbReference>
<sequence length="562" mass="64619">MKATEKRNLVKAYSYCRVLKIVKNIPTLPSIPFLGVALQFYKIKSPNGMIEVLSPCLQSSPQKIIKCWIGPKIVVCLLNPKYIEVPIVLSSKDALDRDSVYKILHIYGSGLFTENGKKWKELRKPLHKVLSSKAVESYFHFFQESAVKFCKFLQQYAVTGEKLDLKHGITNFSVDLLSACTLGYETNEMFNSKLTVGKCASEILYSATKMMHTPHYIVFNSLIPYGADGRNLIKSSKEMWSFILKGRMNEIVSPEENDITNPQFYSDFLIQKGKEYGLSHEELARLATDYVMAGFDAPAVMSAATLMMLAMNPEHEEAVYREQVEILGDDLSVLPSENDLSKMHYLNRVIRKLYVFLVQYYLGLPRMILFLMVNNILIASVVYVCGELSSIVREYINQFISISTKSGVYLRLKFDNDVTIEIFQVDDRISTNYLYFIIIIFYAEQFTLPKGCSVYISIHDLHRDPSNWSHPHEFYPDHFLPKEVAKRPKGAYIPFSWGPRSCPGPQFANVEMRVLLSRVIREYKFETDLKLDKLSYKYSLLIEPAEGFMMKVVSRNLQEKKK</sequence>
<organism evidence="15 16">
    <name type="scientific">Rhodnius prolixus</name>
    <name type="common">Triatomid bug</name>
    <dbReference type="NCBI Taxonomy" id="13249"/>
    <lineage>
        <taxon>Eukaryota</taxon>
        <taxon>Metazoa</taxon>
        <taxon>Ecdysozoa</taxon>
        <taxon>Arthropoda</taxon>
        <taxon>Hexapoda</taxon>
        <taxon>Insecta</taxon>
        <taxon>Pterygota</taxon>
        <taxon>Neoptera</taxon>
        <taxon>Paraneoptera</taxon>
        <taxon>Hemiptera</taxon>
        <taxon>Heteroptera</taxon>
        <taxon>Panheteroptera</taxon>
        <taxon>Cimicomorpha</taxon>
        <taxon>Reduviidae</taxon>
        <taxon>Triatominae</taxon>
        <taxon>Rhodnius</taxon>
    </lineage>
</organism>
<comment type="cofactor">
    <cofactor evidence="1 13">
        <name>heme</name>
        <dbReference type="ChEBI" id="CHEBI:30413"/>
    </cofactor>
</comment>
<dbReference type="eggNOG" id="KOG0157">
    <property type="taxonomic scope" value="Eukaryota"/>
</dbReference>
<dbReference type="EMBL" id="ACPB03019693">
    <property type="status" value="NOT_ANNOTATED_CDS"/>
    <property type="molecule type" value="Genomic_DNA"/>
</dbReference>
<dbReference type="PRINTS" id="PR00463">
    <property type="entry name" value="EP450I"/>
</dbReference>
<keyword evidence="7" id="KW-0256">Endoplasmic reticulum</keyword>
<evidence type="ECO:0000256" key="12">
    <source>
        <dbReference type="ARBA" id="ARBA00023136"/>
    </source>
</evidence>
<dbReference type="InParanoid" id="T1HTD0"/>
<evidence type="ECO:0000256" key="5">
    <source>
        <dbReference type="ARBA" id="ARBA00022617"/>
    </source>
</evidence>
<keyword evidence="6 13" id="KW-0479">Metal-binding</keyword>
<proteinExistence type="inferred from homology"/>
<keyword evidence="10 13" id="KW-0408">Iron</keyword>
<dbReference type="EMBL" id="ACPB03019692">
    <property type="status" value="NOT_ANNOTATED_CDS"/>
    <property type="molecule type" value="Genomic_DNA"/>
</dbReference>
<evidence type="ECO:0000256" key="1">
    <source>
        <dbReference type="ARBA" id="ARBA00001971"/>
    </source>
</evidence>
<evidence type="ECO:0000256" key="14">
    <source>
        <dbReference type="RuleBase" id="RU000461"/>
    </source>
</evidence>
<dbReference type="PANTHER" id="PTHR24291:SF189">
    <property type="entry name" value="CYTOCHROME P450 4C3-RELATED"/>
    <property type="match status" value="1"/>
</dbReference>
<keyword evidence="11 14" id="KW-0503">Monooxygenase</keyword>
<evidence type="ECO:0000313" key="16">
    <source>
        <dbReference type="Proteomes" id="UP000015103"/>
    </source>
</evidence>
<dbReference type="GO" id="GO:0016705">
    <property type="term" value="F:oxidoreductase activity, acting on paired donors, with incorporation or reduction of molecular oxygen"/>
    <property type="evidence" value="ECO:0007669"/>
    <property type="project" value="InterPro"/>
</dbReference>
<dbReference type="STRING" id="13249.T1HTD0"/>
<dbReference type="PANTHER" id="PTHR24291">
    <property type="entry name" value="CYTOCHROME P450 FAMILY 4"/>
    <property type="match status" value="1"/>
</dbReference>
<dbReference type="AlphaFoldDB" id="T1HTD0"/>
<evidence type="ECO:0000256" key="6">
    <source>
        <dbReference type="ARBA" id="ARBA00022723"/>
    </source>
</evidence>
<dbReference type="SUPFAM" id="SSF48264">
    <property type="entry name" value="Cytochrome P450"/>
    <property type="match status" value="2"/>
</dbReference>
<dbReference type="EnsemblMetazoa" id="RPRC007300-RA">
    <property type="protein sequence ID" value="RPRC007300-PA"/>
    <property type="gene ID" value="RPRC007300"/>
</dbReference>
<keyword evidence="8" id="KW-0492">Microsome</keyword>
<evidence type="ECO:0000256" key="7">
    <source>
        <dbReference type="ARBA" id="ARBA00022824"/>
    </source>
</evidence>
<dbReference type="PROSITE" id="PS00086">
    <property type="entry name" value="CYTOCHROME_P450"/>
    <property type="match status" value="1"/>
</dbReference>
<dbReference type="InterPro" id="IPR001128">
    <property type="entry name" value="Cyt_P450"/>
</dbReference>
<comment type="similarity">
    <text evidence="4 14">Belongs to the cytochrome P450 family.</text>
</comment>
<evidence type="ECO:0000256" key="3">
    <source>
        <dbReference type="ARBA" id="ARBA00004406"/>
    </source>
</evidence>
<evidence type="ECO:0000313" key="15">
    <source>
        <dbReference type="EnsemblMetazoa" id="RPRC007300-PA"/>
    </source>
</evidence>
<evidence type="ECO:0000256" key="11">
    <source>
        <dbReference type="ARBA" id="ARBA00023033"/>
    </source>
</evidence>
<dbReference type="InterPro" id="IPR036396">
    <property type="entry name" value="Cyt_P450_sf"/>
</dbReference>
<comment type="subcellular location">
    <subcellularLocation>
        <location evidence="3">Endoplasmic reticulum membrane</location>
        <topology evidence="3">Peripheral membrane protein</topology>
    </subcellularLocation>
    <subcellularLocation>
        <location evidence="2">Microsome membrane</location>
        <topology evidence="2">Peripheral membrane protein</topology>
    </subcellularLocation>
</comment>
<dbReference type="HOGENOM" id="CLU_001570_5_1_1"/>
<evidence type="ECO:0000256" key="10">
    <source>
        <dbReference type="ARBA" id="ARBA00023004"/>
    </source>
</evidence>
<keyword evidence="12" id="KW-0472">Membrane</keyword>
<accession>T1HTD0</accession>
<name>T1HTD0_RHOPR</name>
<feature type="binding site" description="axial binding residue" evidence="13">
    <location>
        <position position="502"/>
    </location>
    <ligand>
        <name>heme</name>
        <dbReference type="ChEBI" id="CHEBI:30413"/>
    </ligand>
    <ligandPart>
        <name>Fe</name>
        <dbReference type="ChEBI" id="CHEBI:18248"/>
    </ligandPart>
</feature>
<evidence type="ECO:0000256" key="2">
    <source>
        <dbReference type="ARBA" id="ARBA00004174"/>
    </source>
</evidence>
<dbReference type="GO" id="GO:0005789">
    <property type="term" value="C:endoplasmic reticulum membrane"/>
    <property type="evidence" value="ECO:0007669"/>
    <property type="project" value="UniProtKB-SubCell"/>
</dbReference>
<keyword evidence="9 14" id="KW-0560">Oxidoreductase</keyword>
<dbReference type="GO" id="GO:0004497">
    <property type="term" value="F:monooxygenase activity"/>
    <property type="evidence" value="ECO:0007669"/>
    <property type="project" value="UniProtKB-KW"/>
</dbReference>
<dbReference type="InterPro" id="IPR050196">
    <property type="entry name" value="Cytochrome_P450_Monoox"/>
</dbReference>
<dbReference type="InterPro" id="IPR002401">
    <property type="entry name" value="Cyt_P450_E_grp-I"/>
</dbReference>
<evidence type="ECO:0000256" key="8">
    <source>
        <dbReference type="ARBA" id="ARBA00022848"/>
    </source>
</evidence>
<dbReference type="GO" id="GO:0005506">
    <property type="term" value="F:iron ion binding"/>
    <property type="evidence" value="ECO:0007669"/>
    <property type="project" value="InterPro"/>
</dbReference>
<evidence type="ECO:0000256" key="4">
    <source>
        <dbReference type="ARBA" id="ARBA00010617"/>
    </source>
</evidence>
<dbReference type="InterPro" id="IPR017972">
    <property type="entry name" value="Cyt_P450_CS"/>
</dbReference>
<dbReference type="GO" id="GO:0020037">
    <property type="term" value="F:heme binding"/>
    <property type="evidence" value="ECO:0007669"/>
    <property type="project" value="InterPro"/>
</dbReference>
<evidence type="ECO:0000256" key="13">
    <source>
        <dbReference type="PIRSR" id="PIRSR602401-1"/>
    </source>
</evidence>
<evidence type="ECO:0000256" key="9">
    <source>
        <dbReference type="ARBA" id="ARBA00023002"/>
    </source>
</evidence>
<dbReference type="Gene3D" id="1.10.630.10">
    <property type="entry name" value="Cytochrome P450"/>
    <property type="match status" value="2"/>
</dbReference>